<dbReference type="EMBL" id="JAGHKO010000001">
    <property type="protein sequence ID" value="MBO9199584.1"/>
    <property type="molecule type" value="Genomic_DNA"/>
</dbReference>
<evidence type="ECO:0008006" key="5">
    <source>
        <dbReference type="Google" id="ProtNLM"/>
    </source>
</evidence>
<evidence type="ECO:0000259" key="1">
    <source>
        <dbReference type="Pfam" id="PF12081"/>
    </source>
</evidence>
<accession>A0ABS3YP01</accession>
<dbReference type="InterPro" id="IPR022720">
    <property type="entry name" value="Motility-assoc_prot_GldM_N"/>
</dbReference>
<feature type="domain" description="Gliding motility-associated protein GldM N-terminal" evidence="1">
    <location>
        <begin position="28"/>
        <end position="211"/>
    </location>
</feature>
<dbReference type="InterPro" id="IPR048405">
    <property type="entry name" value="GldM_Ig-like-1"/>
</dbReference>
<organism evidence="3 4">
    <name type="scientific">Niastella soli</name>
    <dbReference type="NCBI Taxonomy" id="2821487"/>
    <lineage>
        <taxon>Bacteria</taxon>
        <taxon>Pseudomonadati</taxon>
        <taxon>Bacteroidota</taxon>
        <taxon>Chitinophagia</taxon>
        <taxon>Chitinophagales</taxon>
        <taxon>Chitinophagaceae</taxon>
        <taxon>Niastella</taxon>
    </lineage>
</organism>
<name>A0ABS3YP01_9BACT</name>
<dbReference type="RefSeq" id="WP_209137644.1">
    <property type="nucleotide sequence ID" value="NZ_JAGHKO010000001.1"/>
</dbReference>
<comment type="caution">
    <text evidence="3">The sequence shown here is derived from an EMBL/GenBank/DDBJ whole genome shotgun (WGS) entry which is preliminary data.</text>
</comment>
<dbReference type="PROSITE" id="PS51257">
    <property type="entry name" value="PROKAR_LIPOPROTEIN"/>
    <property type="match status" value="1"/>
</dbReference>
<evidence type="ECO:0000259" key="2">
    <source>
        <dbReference type="Pfam" id="PF21601"/>
    </source>
</evidence>
<dbReference type="Pfam" id="PF21601">
    <property type="entry name" value="GldM_2nd"/>
    <property type="match status" value="1"/>
</dbReference>
<feature type="domain" description="Gliding motility-associated protein GldM first immunoglobulin-like" evidence="2">
    <location>
        <begin position="225"/>
        <end position="315"/>
    </location>
</feature>
<evidence type="ECO:0000313" key="3">
    <source>
        <dbReference type="EMBL" id="MBO9199584.1"/>
    </source>
</evidence>
<reference evidence="3 4" key="1">
    <citation type="submission" date="2021-03" db="EMBL/GenBank/DDBJ databases">
        <title>Assistant Professor.</title>
        <authorList>
            <person name="Huq M.A."/>
        </authorList>
    </citation>
    <scope>NUCLEOTIDE SEQUENCE [LARGE SCALE GENOMIC DNA]</scope>
    <source>
        <strain evidence="3 4">MAH-29</strain>
    </source>
</reference>
<proteinExistence type="predicted"/>
<sequence length="317" mass="35771">MKKTLIIPAIFFGLLVSCRPEENPEQLKAINQSLEYANGVMQEANNRVYYEFMEKKKELSTGVYAAVWEPRAIQIGRYSDSIRHFINIIKDELIKKSDRLKIDYVEVTKQLHNPEGIGGQLVNKLIAFKDSIQALFISDNRMARPYMQDLLKTIPLLPTYRDSLPEDKKREYKKNWLEKSFGKTSALMGMIMLNKIESDVLAMENALITYCISQISNGCNLLKFKYSAVIILSSSYIKPGQSIQVSAGLGELSSAADPIITINGNRVPLSDDAMAQYSFKPTGKSGKHHMPVTIEFIKPDGTKETVTKSLEYIIAEN</sequence>
<evidence type="ECO:0000313" key="4">
    <source>
        <dbReference type="Proteomes" id="UP000677244"/>
    </source>
</evidence>
<dbReference type="Proteomes" id="UP000677244">
    <property type="component" value="Unassembled WGS sequence"/>
</dbReference>
<keyword evidence="4" id="KW-1185">Reference proteome</keyword>
<dbReference type="Pfam" id="PF12081">
    <property type="entry name" value="GldM_1st"/>
    <property type="match status" value="1"/>
</dbReference>
<protein>
    <recommendedName>
        <fullName evidence="5">Gliding motility-associated protein GldM N-terminal domain-containing protein</fullName>
    </recommendedName>
</protein>
<gene>
    <name evidence="3" type="ORF">J7I42_04855</name>
</gene>